<organism evidence="2 3">
    <name type="scientific">Cadophora malorum</name>
    <dbReference type="NCBI Taxonomy" id="108018"/>
    <lineage>
        <taxon>Eukaryota</taxon>
        <taxon>Fungi</taxon>
        <taxon>Dikarya</taxon>
        <taxon>Ascomycota</taxon>
        <taxon>Pezizomycotina</taxon>
        <taxon>Leotiomycetes</taxon>
        <taxon>Helotiales</taxon>
        <taxon>Ploettnerulaceae</taxon>
        <taxon>Cadophora</taxon>
    </lineage>
</organism>
<dbReference type="GO" id="GO:0005506">
    <property type="term" value="F:iron ion binding"/>
    <property type="evidence" value="ECO:0007669"/>
    <property type="project" value="InterPro"/>
</dbReference>
<keyword evidence="3" id="KW-1185">Reference proteome</keyword>
<dbReference type="AlphaFoldDB" id="A0A8H7VY08"/>
<protein>
    <recommendedName>
        <fullName evidence="4">Cytochrome P450</fullName>
    </recommendedName>
</protein>
<accession>A0A8H7VY08</accession>
<evidence type="ECO:0008006" key="4">
    <source>
        <dbReference type="Google" id="ProtNLM"/>
    </source>
</evidence>
<sequence length="177" mass="19765">MSSLLTSSWNALSTSIVVIAGLATILVLALWLLPKEELDPREPPLAKSRIPVFGHVINMLWYHNEYFSILHKTQPSPITTLLILKQRIYIISSPVLAQLAFRLSKTIDFEVIKQTASSKAVGFDERATAIIKSPLVPDPLIPGRMSNYMTELHTEMYGALTQGRQLLETNRRVLGGL</sequence>
<dbReference type="PANTHER" id="PTHR47582:SF1">
    <property type="entry name" value="P450, PUTATIVE (EUROFUNG)-RELATED"/>
    <property type="match status" value="1"/>
</dbReference>
<dbReference type="GO" id="GO:0004497">
    <property type="term" value="F:monooxygenase activity"/>
    <property type="evidence" value="ECO:0007669"/>
    <property type="project" value="InterPro"/>
</dbReference>
<name>A0A8H7VY08_9HELO</name>
<keyword evidence="1" id="KW-1133">Transmembrane helix</keyword>
<dbReference type="EMBL" id="JAFJYH010000557">
    <property type="protein sequence ID" value="KAG4410921.1"/>
    <property type="molecule type" value="Genomic_DNA"/>
</dbReference>
<dbReference type="GO" id="GO:0020037">
    <property type="term" value="F:heme binding"/>
    <property type="evidence" value="ECO:0007669"/>
    <property type="project" value="InterPro"/>
</dbReference>
<dbReference type="Gene3D" id="1.10.630.10">
    <property type="entry name" value="Cytochrome P450"/>
    <property type="match status" value="1"/>
</dbReference>
<evidence type="ECO:0000256" key="1">
    <source>
        <dbReference type="SAM" id="Phobius"/>
    </source>
</evidence>
<dbReference type="GO" id="GO:0016705">
    <property type="term" value="F:oxidoreductase activity, acting on paired donors, with incorporation or reduction of molecular oxygen"/>
    <property type="evidence" value="ECO:0007669"/>
    <property type="project" value="InterPro"/>
</dbReference>
<dbReference type="InterPro" id="IPR053007">
    <property type="entry name" value="CYP450_monoxygenase_sec-met"/>
</dbReference>
<dbReference type="Proteomes" id="UP000664132">
    <property type="component" value="Unassembled WGS sequence"/>
</dbReference>
<keyword evidence="1" id="KW-0472">Membrane</keyword>
<reference evidence="2" key="1">
    <citation type="submission" date="2021-02" db="EMBL/GenBank/DDBJ databases">
        <title>Genome sequence Cadophora malorum strain M34.</title>
        <authorList>
            <person name="Stefanovic E."/>
            <person name="Vu D."/>
            <person name="Scully C."/>
            <person name="Dijksterhuis J."/>
            <person name="Roader J."/>
            <person name="Houbraken J."/>
        </authorList>
    </citation>
    <scope>NUCLEOTIDE SEQUENCE</scope>
    <source>
        <strain evidence="2">M34</strain>
    </source>
</reference>
<feature type="transmembrane region" description="Helical" evidence="1">
    <location>
        <begin position="12"/>
        <end position="33"/>
    </location>
</feature>
<dbReference type="PANTHER" id="PTHR47582">
    <property type="entry name" value="P450, PUTATIVE (EUROFUNG)-RELATED"/>
    <property type="match status" value="1"/>
</dbReference>
<keyword evidence="1" id="KW-0812">Transmembrane</keyword>
<evidence type="ECO:0000313" key="3">
    <source>
        <dbReference type="Proteomes" id="UP000664132"/>
    </source>
</evidence>
<dbReference type="OrthoDB" id="1470350at2759"/>
<feature type="non-terminal residue" evidence="2">
    <location>
        <position position="1"/>
    </location>
</feature>
<dbReference type="InterPro" id="IPR036396">
    <property type="entry name" value="Cyt_P450_sf"/>
</dbReference>
<proteinExistence type="predicted"/>
<gene>
    <name evidence="2" type="ORF">IFR04_015940</name>
</gene>
<evidence type="ECO:0000313" key="2">
    <source>
        <dbReference type="EMBL" id="KAG4410921.1"/>
    </source>
</evidence>
<comment type="caution">
    <text evidence="2">The sequence shown here is derived from an EMBL/GenBank/DDBJ whole genome shotgun (WGS) entry which is preliminary data.</text>
</comment>